<dbReference type="EMBL" id="QGUI01000186">
    <property type="protein sequence ID" value="PZM99147.1"/>
    <property type="molecule type" value="Genomic_DNA"/>
</dbReference>
<dbReference type="Proteomes" id="UP000249324">
    <property type="component" value="Unassembled WGS sequence"/>
</dbReference>
<organism evidence="5">
    <name type="scientific">Thermocrispum agreste</name>
    <dbReference type="NCBI Taxonomy" id="37925"/>
    <lineage>
        <taxon>Bacteria</taxon>
        <taxon>Bacillati</taxon>
        <taxon>Actinomycetota</taxon>
        <taxon>Actinomycetes</taxon>
        <taxon>Pseudonocardiales</taxon>
        <taxon>Pseudonocardiaceae</taxon>
        <taxon>Thermocrispum</taxon>
    </lineage>
</organism>
<dbReference type="SMART" id="SM00854">
    <property type="entry name" value="PGA_cap"/>
    <property type="match status" value="1"/>
</dbReference>
<reference evidence="5" key="2">
    <citation type="submission" date="2018-05" db="EMBL/GenBank/DDBJ databases">
        <authorList>
            <person name="Lanie J.A."/>
            <person name="Ng W.-L."/>
            <person name="Kazmierczak K.M."/>
            <person name="Andrzejewski T.M."/>
            <person name="Davidsen T.M."/>
            <person name="Wayne K.J."/>
            <person name="Tettelin H."/>
            <person name="Glass J.I."/>
            <person name="Rusch D."/>
            <person name="Podicherti R."/>
            <person name="Tsui H.-C.T."/>
            <person name="Winkler M.E."/>
        </authorList>
    </citation>
    <scope>NUCLEOTIDE SEQUENCE</scope>
    <source>
        <strain evidence="5">ZC4RG45</strain>
    </source>
</reference>
<feature type="domain" description="Capsule synthesis protein CapA" evidence="3">
    <location>
        <begin position="51"/>
        <end position="295"/>
    </location>
</feature>
<dbReference type="SUPFAM" id="SSF56300">
    <property type="entry name" value="Metallo-dependent phosphatases"/>
    <property type="match status" value="1"/>
</dbReference>
<evidence type="ECO:0000256" key="2">
    <source>
        <dbReference type="SAM" id="SignalP"/>
    </source>
</evidence>
<sequence>MSRRLPAAVAALVVLTGCSPSLEAGTPSGAVSSATAEVGASAEVSGPAEFTLVATGDVLIHPALTEQAEADGDGGRDFRPLFAGVRPLVSSADVALCHLEVPLAGPDGPFSGYPSFSAPPEVADALADTGYDACSTASNHTLDQGVDGVRSTLDALDKAGLAHTGSYRSEQESRRPLLLDVNGVRVGHISMTYGFNGIPLPEDQPWVADQLDVAVAKRKAAAARKAGADVVVVSAHWGVEHQHEPTPEQRKLAEELLADDDIDLVIGHHAHVVQPMERIDGEWVAYGLGNHVARHAEPTGATEEGIAVRFTFRRSADGWRVRQAEYVPTLIDLGPPIRLRDLSAEDAGTYVDALERIDDVVLSLGAEADGLTRPGR</sequence>
<dbReference type="CDD" id="cd07381">
    <property type="entry name" value="MPP_CapA"/>
    <property type="match status" value="1"/>
</dbReference>
<accession>A0A2W4JYY0</accession>
<feature type="chain" id="PRO_5039208440" evidence="2">
    <location>
        <begin position="25"/>
        <end position="376"/>
    </location>
</feature>
<evidence type="ECO:0000259" key="3">
    <source>
        <dbReference type="SMART" id="SM00854"/>
    </source>
</evidence>
<reference evidence="4" key="4">
    <citation type="submission" date="2023-08" db="EMBL/GenBank/DDBJ databases">
        <authorList>
            <person name="Guima S.E.S."/>
            <person name="Martins L.F."/>
            <person name="Silva A.M."/>
            <person name="Setubal J.C."/>
        </authorList>
    </citation>
    <scope>NUCLEOTIDE SEQUENCE</scope>
    <source>
        <strain evidence="4">ZC4RG45</strain>
    </source>
</reference>
<gene>
    <name evidence="4" type="ORF">DIU77_011715</name>
    <name evidence="5" type="ORF">DIU77_06420</name>
</gene>
<dbReference type="PANTHER" id="PTHR33393">
    <property type="entry name" value="POLYGLUTAMINE SYNTHESIS ACCESSORY PROTEIN RV0574C-RELATED"/>
    <property type="match status" value="1"/>
</dbReference>
<reference evidence="4 6" key="3">
    <citation type="journal article" date="2021" name="BMC Genomics">
        <title>Genome-resolved metagenome and metatranscriptome analyses of thermophilic composting reveal key bacterial players and their metabolic interactions.</title>
        <authorList>
            <person name="Braga L.P.P."/>
            <person name="Pereira R.V."/>
            <person name="Martins L.F."/>
            <person name="Moura L.M.S."/>
            <person name="Sanchez F.B."/>
            <person name="Patane J.S.L."/>
            <person name="da Silva A.M."/>
            <person name="Setubal J.C."/>
        </authorList>
    </citation>
    <scope>NUCLEOTIDE SEQUENCE [LARGE SCALE GENOMIC DNA]</scope>
    <source>
        <strain evidence="4">ZC4RG45</strain>
    </source>
</reference>
<dbReference type="PROSITE" id="PS51257">
    <property type="entry name" value="PROKAR_LIPOPROTEIN"/>
    <property type="match status" value="1"/>
</dbReference>
<evidence type="ECO:0000313" key="6">
    <source>
        <dbReference type="Proteomes" id="UP000249324"/>
    </source>
</evidence>
<evidence type="ECO:0000313" key="5">
    <source>
        <dbReference type="EMBL" id="PZM99147.1"/>
    </source>
</evidence>
<keyword evidence="2" id="KW-0732">Signal</keyword>
<comment type="caution">
    <text evidence="5">The sequence shown here is derived from an EMBL/GenBank/DDBJ whole genome shotgun (WGS) entry which is preliminary data.</text>
</comment>
<dbReference type="Gene3D" id="3.60.21.10">
    <property type="match status" value="1"/>
</dbReference>
<evidence type="ECO:0000313" key="4">
    <source>
        <dbReference type="EMBL" id="MFO7192900.1"/>
    </source>
</evidence>
<dbReference type="PANTHER" id="PTHR33393:SF13">
    <property type="entry name" value="PGA BIOSYNTHESIS PROTEIN CAPA"/>
    <property type="match status" value="1"/>
</dbReference>
<dbReference type="InterPro" id="IPR019079">
    <property type="entry name" value="Capsule_synth_CapA"/>
</dbReference>
<protein>
    <submittedName>
        <fullName evidence="5">CapA family protein</fullName>
        <ecNumber evidence="4">3.1.-.-</ecNumber>
    </submittedName>
</protein>
<dbReference type="InterPro" id="IPR029052">
    <property type="entry name" value="Metallo-depent_PP-like"/>
</dbReference>
<dbReference type="STRING" id="1111738.GCA_000427905_01233"/>
<evidence type="ECO:0000256" key="1">
    <source>
        <dbReference type="ARBA" id="ARBA00005662"/>
    </source>
</evidence>
<name>A0A2W4JYY0_9PSEU</name>
<feature type="signal peptide" evidence="2">
    <location>
        <begin position="1"/>
        <end position="24"/>
    </location>
</feature>
<proteinExistence type="inferred from homology"/>
<dbReference type="GO" id="GO:0016787">
    <property type="term" value="F:hydrolase activity"/>
    <property type="evidence" value="ECO:0007669"/>
    <property type="project" value="UniProtKB-KW"/>
</dbReference>
<dbReference type="InterPro" id="IPR052169">
    <property type="entry name" value="CW_Biosynth-Accessory"/>
</dbReference>
<dbReference type="Pfam" id="PF09587">
    <property type="entry name" value="PGA_cap"/>
    <property type="match status" value="1"/>
</dbReference>
<keyword evidence="4" id="KW-0378">Hydrolase</keyword>
<comment type="similarity">
    <text evidence="1">Belongs to the CapA family.</text>
</comment>
<dbReference type="AlphaFoldDB" id="A0A2W4JYY0"/>
<reference evidence="4" key="1">
    <citation type="submission" date="2018-05" db="EMBL/GenBank/DDBJ databases">
        <authorList>
            <person name="Moura L."/>
            <person name="Setubal J.C."/>
        </authorList>
    </citation>
    <scope>NUCLEOTIDE SEQUENCE</scope>
    <source>
        <strain evidence="4">ZC4RG45</strain>
    </source>
</reference>
<dbReference type="EMBL" id="QGUI02000142">
    <property type="protein sequence ID" value="MFO7192900.1"/>
    <property type="molecule type" value="Genomic_DNA"/>
</dbReference>
<dbReference type="EC" id="3.1.-.-" evidence="4"/>